<dbReference type="InterPro" id="IPR011990">
    <property type="entry name" value="TPR-like_helical_dom_sf"/>
</dbReference>
<organism evidence="2 3">
    <name type="scientific">Lactococcus protaetiae</name>
    <dbReference type="NCBI Taxonomy" id="2592653"/>
    <lineage>
        <taxon>Bacteria</taxon>
        <taxon>Bacillati</taxon>
        <taxon>Bacillota</taxon>
        <taxon>Bacilli</taxon>
        <taxon>Lactobacillales</taxon>
        <taxon>Streptococcaceae</taxon>
        <taxon>Lactococcus</taxon>
    </lineage>
</organism>
<dbReference type="InterPro" id="IPR001387">
    <property type="entry name" value="Cro/C1-type_HTH"/>
</dbReference>
<reference evidence="2 3" key="1">
    <citation type="submission" date="2019-07" db="EMBL/GenBank/DDBJ databases">
        <title>Genome sequencing of KACC 19320.</title>
        <authorList>
            <person name="Heo J."/>
            <person name="Kim S.-J."/>
            <person name="Kim J.-S."/>
            <person name="Hong S.-B."/>
            <person name="Kwon S.-W."/>
        </authorList>
    </citation>
    <scope>NUCLEOTIDE SEQUENCE [LARGE SCALE GENOMIC DNA]</scope>
    <source>
        <strain evidence="2 3">KACC 19320</strain>
    </source>
</reference>
<accession>A0A514ZAA8</accession>
<evidence type="ECO:0000259" key="1">
    <source>
        <dbReference type="Pfam" id="PF21259"/>
    </source>
</evidence>
<dbReference type="RefSeq" id="WP_142767085.1">
    <property type="nucleotide sequence ID" value="NZ_CP041356.1"/>
</dbReference>
<dbReference type="OrthoDB" id="5769614at2"/>
<proteinExistence type="predicted"/>
<name>A0A514ZAA8_9LACT</name>
<sequence length="283" mass="33390">MDKKVGPTFLMLREAKNLTLKDVTAGEFSFSQQSKFERGETSLTVDKFFVILKNSKIYLDEFFDVYENYTMSEDYVFHKELGAAHREHDLNKIKKWLNYWSEKEKNEPQKKENVLNKMATSVALAQTAGGIPFKEEIQFLEHYLEAVSQWGRYELWLFSICQHYLDDGMLKYYGDTIFEKSSFYKNIHLNQQMVLRTMLNLVDTWLCRRNLGQALIYINRVKTIGIGIEFFDEAITLRYHEGWYRYLQGDTSGKGVMLDCARDLEKYGYSKEATSLYQEIEDL</sequence>
<protein>
    <submittedName>
        <fullName evidence="2">Rgg/GadR/MutR family transcriptional regulator</fullName>
    </submittedName>
</protein>
<dbReference type="CDD" id="cd00093">
    <property type="entry name" value="HTH_XRE"/>
    <property type="match status" value="1"/>
</dbReference>
<dbReference type="SUPFAM" id="SSF47413">
    <property type="entry name" value="lambda repressor-like DNA-binding domains"/>
    <property type="match status" value="1"/>
</dbReference>
<dbReference type="PANTHER" id="PTHR37038">
    <property type="entry name" value="TRANSCRIPTIONAL REGULATOR-RELATED"/>
    <property type="match status" value="1"/>
</dbReference>
<dbReference type="InterPro" id="IPR053163">
    <property type="entry name" value="HTH-type_regulator_Rgg"/>
</dbReference>
<dbReference type="KEGG" id="lack:FLP15_10565"/>
<evidence type="ECO:0000313" key="2">
    <source>
        <dbReference type="EMBL" id="QDK71524.1"/>
    </source>
</evidence>
<dbReference type="InterPro" id="IPR010982">
    <property type="entry name" value="Lambda_DNA-bd_dom_sf"/>
</dbReference>
<feature type="domain" description="HTH-type transcriptional regulator Rgg C-terminal" evidence="1">
    <location>
        <begin position="109"/>
        <end position="268"/>
    </location>
</feature>
<dbReference type="Gene3D" id="1.25.40.10">
    <property type="entry name" value="Tetratricopeptide repeat domain"/>
    <property type="match status" value="1"/>
</dbReference>
<dbReference type="InterPro" id="IPR010057">
    <property type="entry name" value="Transcription_activator_Rgg_C"/>
</dbReference>
<dbReference type="Pfam" id="PF21259">
    <property type="entry name" value="Rgg_C"/>
    <property type="match status" value="1"/>
</dbReference>
<dbReference type="PANTHER" id="PTHR37038:SF12">
    <property type="entry name" value="TRANSCRIPTIONAL REGULATOR"/>
    <property type="match status" value="1"/>
</dbReference>
<dbReference type="NCBIfam" id="TIGR01716">
    <property type="entry name" value="RGG_Cterm"/>
    <property type="match status" value="1"/>
</dbReference>
<gene>
    <name evidence="2" type="ORF">FLP15_10565</name>
</gene>
<evidence type="ECO:0000313" key="3">
    <source>
        <dbReference type="Proteomes" id="UP000315128"/>
    </source>
</evidence>
<keyword evidence="3" id="KW-1185">Reference proteome</keyword>
<dbReference type="AlphaFoldDB" id="A0A514ZAA8"/>
<dbReference type="EMBL" id="CP041356">
    <property type="protein sequence ID" value="QDK71524.1"/>
    <property type="molecule type" value="Genomic_DNA"/>
</dbReference>
<dbReference type="GO" id="GO:0003677">
    <property type="term" value="F:DNA binding"/>
    <property type="evidence" value="ECO:0007669"/>
    <property type="project" value="InterPro"/>
</dbReference>
<dbReference type="Proteomes" id="UP000315128">
    <property type="component" value="Chromosome"/>
</dbReference>